<accession>A0A922HWN7</accession>
<feature type="compositionally biased region" description="Polar residues" evidence="1">
    <location>
        <begin position="44"/>
        <end position="53"/>
    </location>
</feature>
<gene>
    <name evidence="2" type="ORF">DERF_010187</name>
</gene>
<sequence length="68" mass="8063">MHVHTAIYIVDDYDDTNKRATQHFERRMCREHHSCNHHGGMFQDRTNQPTNQPTKTKSTLSIKKKNPE</sequence>
<dbReference type="Proteomes" id="UP000790347">
    <property type="component" value="Unassembled WGS sequence"/>
</dbReference>
<comment type="caution">
    <text evidence="2">The sequence shown here is derived from an EMBL/GenBank/DDBJ whole genome shotgun (WGS) entry which is preliminary data.</text>
</comment>
<reference evidence="2" key="2">
    <citation type="journal article" date="2022" name="Res Sq">
        <title>Comparative Genomics Reveals Insights into the Divergent Evolution of Astigmatic Mites and Household Pest Adaptations.</title>
        <authorList>
            <person name="Xiong Q."/>
            <person name="Wan A.T.-Y."/>
            <person name="Liu X.-Y."/>
            <person name="Fung C.S.-H."/>
            <person name="Xiao X."/>
            <person name="Malainual N."/>
            <person name="Hou J."/>
            <person name="Wang L."/>
            <person name="Wang M."/>
            <person name="Yang K."/>
            <person name="Cui Y."/>
            <person name="Leung E."/>
            <person name="Nong W."/>
            <person name="Shin S.-K."/>
            <person name="Au S."/>
            <person name="Jeong K.Y."/>
            <person name="Chew F.T."/>
            <person name="Hui J."/>
            <person name="Leung T.F."/>
            <person name="Tungtrongchitr A."/>
            <person name="Zhong N."/>
            <person name="Liu Z."/>
            <person name="Tsui S."/>
        </authorList>
    </citation>
    <scope>NUCLEOTIDE SEQUENCE</scope>
    <source>
        <strain evidence="2">Derf</strain>
        <tissue evidence="2">Whole organism</tissue>
    </source>
</reference>
<feature type="region of interest" description="Disordered" evidence="1">
    <location>
        <begin position="34"/>
        <end position="68"/>
    </location>
</feature>
<name>A0A922HWN7_DERFA</name>
<evidence type="ECO:0000313" key="3">
    <source>
        <dbReference type="Proteomes" id="UP000790347"/>
    </source>
</evidence>
<protein>
    <submittedName>
        <fullName evidence="2">Uncharacterized protein</fullName>
    </submittedName>
</protein>
<proteinExistence type="predicted"/>
<reference evidence="2" key="1">
    <citation type="submission" date="2013-05" db="EMBL/GenBank/DDBJ databases">
        <authorList>
            <person name="Yim A.K.Y."/>
            <person name="Chan T.F."/>
            <person name="Ji K.M."/>
            <person name="Liu X.Y."/>
            <person name="Zhou J.W."/>
            <person name="Li R.Q."/>
            <person name="Yang K.Y."/>
            <person name="Li J."/>
            <person name="Li M."/>
            <person name="Law P.T.W."/>
            <person name="Wu Y.L."/>
            <person name="Cai Z.L."/>
            <person name="Qin H."/>
            <person name="Bao Y."/>
            <person name="Leung R.K.K."/>
            <person name="Ng P.K.S."/>
            <person name="Zou J."/>
            <person name="Zhong X.J."/>
            <person name="Ran P.X."/>
            <person name="Zhong N.S."/>
            <person name="Liu Z.G."/>
            <person name="Tsui S.K.W."/>
        </authorList>
    </citation>
    <scope>NUCLEOTIDE SEQUENCE</scope>
    <source>
        <strain evidence="2">Derf</strain>
        <tissue evidence="2">Whole organism</tissue>
    </source>
</reference>
<evidence type="ECO:0000256" key="1">
    <source>
        <dbReference type="SAM" id="MobiDB-lite"/>
    </source>
</evidence>
<evidence type="ECO:0000313" key="2">
    <source>
        <dbReference type="EMBL" id="KAH9511755.1"/>
    </source>
</evidence>
<dbReference type="AlphaFoldDB" id="A0A922HWN7"/>
<dbReference type="EMBL" id="ASGP02000004">
    <property type="protein sequence ID" value="KAH9511755.1"/>
    <property type="molecule type" value="Genomic_DNA"/>
</dbReference>
<keyword evidence="3" id="KW-1185">Reference proteome</keyword>
<organism evidence="2 3">
    <name type="scientific">Dermatophagoides farinae</name>
    <name type="common">American house dust mite</name>
    <dbReference type="NCBI Taxonomy" id="6954"/>
    <lineage>
        <taxon>Eukaryota</taxon>
        <taxon>Metazoa</taxon>
        <taxon>Ecdysozoa</taxon>
        <taxon>Arthropoda</taxon>
        <taxon>Chelicerata</taxon>
        <taxon>Arachnida</taxon>
        <taxon>Acari</taxon>
        <taxon>Acariformes</taxon>
        <taxon>Sarcoptiformes</taxon>
        <taxon>Astigmata</taxon>
        <taxon>Psoroptidia</taxon>
        <taxon>Analgoidea</taxon>
        <taxon>Pyroglyphidae</taxon>
        <taxon>Dermatophagoidinae</taxon>
        <taxon>Dermatophagoides</taxon>
    </lineage>
</organism>